<dbReference type="RefSeq" id="XP_067818798.1">
    <property type="nucleotide sequence ID" value="XM_067960643.1"/>
</dbReference>
<dbReference type="EMBL" id="SHOA02000002">
    <property type="protein sequence ID" value="TDH69299.1"/>
    <property type="molecule type" value="Genomic_DNA"/>
</dbReference>
<dbReference type="Proteomes" id="UP000294530">
    <property type="component" value="Unassembled WGS sequence"/>
</dbReference>
<accession>A0A976IF13</accession>
<dbReference type="GeneID" id="94346314"/>
<evidence type="ECO:0000313" key="1">
    <source>
        <dbReference type="EMBL" id="TDH69299.1"/>
    </source>
</evidence>
<name>A0A976IF13_BRELC</name>
<comment type="caution">
    <text evidence="1">The sequence shown here is derived from an EMBL/GenBank/DDBJ whole genome shotgun (WGS) entry which is preliminary data.</text>
</comment>
<protein>
    <submittedName>
        <fullName evidence="1">Uncharacterized protein</fullName>
    </submittedName>
</protein>
<dbReference type="KEGG" id="blac:94346314"/>
<dbReference type="AlphaFoldDB" id="A0A976IF13"/>
<sequence length="70" mass="8028">MELMNGNNGSAKPDDTFAICCVTRVYWSIFDKKEKNLVKWAWIHQFKNKNQASANCRNGVEAEPLQRAPN</sequence>
<organism evidence="1 2">
    <name type="scientific">Bremia lactucae</name>
    <name type="common">Lettuce downy mildew</name>
    <dbReference type="NCBI Taxonomy" id="4779"/>
    <lineage>
        <taxon>Eukaryota</taxon>
        <taxon>Sar</taxon>
        <taxon>Stramenopiles</taxon>
        <taxon>Oomycota</taxon>
        <taxon>Peronosporomycetes</taxon>
        <taxon>Peronosporales</taxon>
        <taxon>Peronosporaceae</taxon>
        <taxon>Bremia</taxon>
    </lineage>
</organism>
<keyword evidence="2" id="KW-1185">Reference proteome</keyword>
<proteinExistence type="predicted"/>
<evidence type="ECO:0000313" key="2">
    <source>
        <dbReference type="Proteomes" id="UP000294530"/>
    </source>
</evidence>
<reference evidence="1 2" key="1">
    <citation type="journal article" date="2021" name="Genome Biol.">
        <title>AFLAP: assembly-free linkage analysis pipeline using k-mers from genome sequencing data.</title>
        <authorList>
            <person name="Fletcher K."/>
            <person name="Zhang L."/>
            <person name="Gil J."/>
            <person name="Han R."/>
            <person name="Cavanaugh K."/>
            <person name="Michelmore R."/>
        </authorList>
    </citation>
    <scope>NUCLEOTIDE SEQUENCE [LARGE SCALE GENOMIC DNA]</scope>
    <source>
        <strain evidence="1 2">SF5</strain>
    </source>
</reference>
<gene>
    <name evidence="1" type="ORF">CCR75_002546</name>
</gene>